<dbReference type="PIRSF" id="PIRSF002736">
    <property type="entry name" value="Citrt_lyas_gamma"/>
    <property type="match status" value="1"/>
</dbReference>
<name>F5YRE7_TREPZ</name>
<gene>
    <name evidence="5" type="primary">citD_2</name>
    <name evidence="5" type="ordered locus">TREPR_1286</name>
</gene>
<dbReference type="EMBL" id="CP001843">
    <property type="protein sequence ID" value="AEF86858.1"/>
    <property type="molecule type" value="Genomic_DNA"/>
</dbReference>
<feature type="modified residue" description="O-(phosphoribosyl dephospho-coenzyme A)serine" evidence="4">
    <location>
        <position position="14"/>
    </location>
</feature>
<dbReference type="InterPro" id="IPR006495">
    <property type="entry name" value="CitD"/>
</dbReference>
<keyword evidence="2" id="KW-0963">Cytoplasm</keyword>
<dbReference type="AlphaFoldDB" id="F5YRE7"/>
<dbReference type="KEGG" id="tpi:TREPR_1286"/>
<evidence type="ECO:0000256" key="1">
    <source>
        <dbReference type="ARBA" id="ARBA00004496"/>
    </source>
</evidence>
<protein>
    <submittedName>
        <fullName evidence="5">Citrate lyase acyl carrier protein</fullName>
        <ecNumber evidence="5">4.1.3.6</ecNumber>
    </submittedName>
</protein>
<dbReference type="STRING" id="545694.TREPR_1286"/>
<dbReference type="NCBIfam" id="NF009726">
    <property type="entry name" value="PRK13253.1"/>
    <property type="match status" value="1"/>
</dbReference>
<dbReference type="NCBIfam" id="TIGR01608">
    <property type="entry name" value="citD"/>
    <property type="match status" value="1"/>
</dbReference>
<evidence type="ECO:0000256" key="4">
    <source>
        <dbReference type="PIRSR" id="PIRSR002736-50"/>
    </source>
</evidence>
<dbReference type="Pfam" id="PF06857">
    <property type="entry name" value="ACP"/>
    <property type="match status" value="1"/>
</dbReference>
<dbReference type="EC" id="4.1.3.6" evidence="5"/>
<dbReference type="Proteomes" id="UP000009223">
    <property type="component" value="Chromosome"/>
</dbReference>
<dbReference type="OrthoDB" id="1120942at2"/>
<evidence type="ECO:0000256" key="3">
    <source>
        <dbReference type="ARBA" id="ARBA00022553"/>
    </source>
</evidence>
<comment type="subcellular location">
    <subcellularLocation>
        <location evidence="1">Cytoplasm</location>
    </subcellularLocation>
</comment>
<keyword evidence="3 4" id="KW-0597">Phosphoprotein</keyword>
<evidence type="ECO:0000313" key="6">
    <source>
        <dbReference type="Proteomes" id="UP000009223"/>
    </source>
</evidence>
<dbReference type="GO" id="GO:0005737">
    <property type="term" value="C:cytoplasm"/>
    <property type="evidence" value="ECO:0007669"/>
    <property type="project" value="UniProtKB-SubCell"/>
</dbReference>
<dbReference type="HOGENOM" id="CLU_158489_0_0_12"/>
<dbReference type="eggNOG" id="COG3052">
    <property type="taxonomic scope" value="Bacteria"/>
</dbReference>
<evidence type="ECO:0000256" key="2">
    <source>
        <dbReference type="ARBA" id="ARBA00022490"/>
    </source>
</evidence>
<evidence type="ECO:0000313" key="5">
    <source>
        <dbReference type="EMBL" id="AEF86858.1"/>
    </source>
</evidence>
<sequence length="88" mass="9518">MQVIKNAVSGTLESSDIYIEVLPGKGVEIDLSSPVIRQFGESIKKTMLGVVRGLGIEDVHIRAHDQGAMDCVIQARLETALLRAGEEN</sequence>
<reference evidence="5 6" key="2">
    <citation type="journal article" date="2011" name="ISME J.">
        <title>RNA-seq reveals cooperative metabolic interactions between two termite-gut spirochete species in co-culture.</title>
        <authorList>
            <person name="Rosenthal A.Z."/>
            <person name="Matson E.G."/>
            <person name="Eldar A."/>
            <person name="Leadbetter J.R."/>
        </authorList>
    </citation>
    <scope>NUCLEOTIDE SEQUENCE [LARGE SCALE GENOMIC DNA]</scope>
    <source>
        <strain evidence="6">ATCC BAA-887 / DSM 12427 / ZAS-2</strain>
    </source>
</reference>
<accession>F5YRE7</accession>
<organism evidence="5 6">
    <name type="scientific">Treponema primitia (strain ATCC BAA-887 / DSM 12427 / ZAS-2)</name>
    <dbReference type="NCBI Taxonomy" id="545694"/>
    <lineage>
        <taxon>Bacteria</taxon>
        <taxon>Pseudomonadati</taxon>
        <taxon>Spirochaetota</taxon>
        <taxon>Spirochaetia</taxon>
        <taxon>Spirochaetales</taxon>
        <taxon>Treponemataceae</taxon>
        <taxon>Treponema</taxon>
    </lineage>
</organism>
<dbReference type="GO" id="GO:0008815">
    <property type="term" value="F:citrate (pro-3S)-lyase activity"/>
    <property type="evidence" value="ECO:0007669"/>
    <property type="project" value="UniProtKB-EC"/>
</dbReference>
<keyword evidence="5" id="KW-0456">Lyase</keyword>
<reference evidence="6" key="1">
    <citation type="submission" date="2009-12" db="EMBL/GenBank/DDBJ databases">
        <title>Complete sequence of Treponema primitia strain ZAS-2.</title>
        <authorList>
            <person name="Tetu S.G."/>
            <person name="Matson E."/>
            <person name="Ren Q."/>
            <person name="Seshadri R."/>
            <person name="Elbourne L."/>
            <person name="Hassan K.A."/>
            <person name="Durkin A."/>
            <person name="Radune D."/>
            <person name="Mohamoud Y."/>
            <person name="Shay R."/>
            <person name="Jin S."/>
            <person name="Zhang X."/>
            <person name="Lucey K."/>
            <person name="Ballor N.R."/>
            <person name="Ottesen E."/>
            <person name="Rosenthal R."/>
            <person name="Allen A."/>
            <person name="Leadbetter J.R."/>
            <person name="Paulsen I.T."/>
        </authorList>
    </citation>
    <scope>NUCLEOTIDE SEQUENCE [LARGE SCALE GENOMIC DNA]</scope>
    <source>
        <strain evidence="6">ATCC BAA-887 / DSM 12427 / ZAS-2</strain>
    </source>
</reference>
<dbReference type="InterPro" id="IPR023439">
    <property type="entry name" value="Mal_deCO2ase/Cit_lyase_ACP"/>
</dbReference>
<proteinExistence type="predicted"/>
<dbReference type="RefSeq" id="WP_015708795.1">
    <property type="nucleotide sequence ID" value="NC_015578.1"/>
</dbReference>
<keyword evidence="6" id="KW-1185">Reference proteome</keyword>